<comment type="catalytic activity">
    <reaction evidence="1">
        <text>ATP + protein L-histidine = ADP + protein N-phospho-L-histidine.</text>
        <dbReference type="EC" id="2.7.13.3"/>
    </reaction>
</comment>
<evidence type="ECO:0000256" key="7">
    <source>
        <dbReference type="ARBA" id="ARBA00022692"/>
    </source>
</evidence>
<name>A0A8J8ML85_9FIRM</name>
<dbReference type="GO" id="GO:0000155">
    <property type="term" value="F:phosphorelay sensor kinase activity"/>
    <property type="evidence" value="ECO:0007669"/>
    <property type="project" value="InterPro"/>
</dbReference>
<evidence type="ECO:0000259" key="15">
    <source>
        <dbReference type="SMART" id="SM00065"/>
    </source>
</evidence>
<dbReference type="GO" id="GO:0071555">
    <property type="term" value="P:cell wall organization"/>
    <property type="evidence" value="ECO:0007669"/>
    <property type="project" value="InterPro"/>
</dbReference>
<feature type="transmembrane region" description="Helical" evidence="14">
    <location>
        <begin position="48"/>
        <end position="66"/>
    </location>
</feature>
<keyword evidence="8" id="KW-0547">Nucleotide-binding</keyword>
<keyword evidence="4" id="KW-1003">Cell membrane</keyword>
<dbReference type="Pfam" id="PF13492">
    <property type="entry name" value="GAF_3"/>
    <property type="match status" value="1"/>
</dbReference>
<dbReference type="EC" id="2.7.13.3" evidence="3"/>
<dbReference type="Pfam" id="PF06580">
    <property type="entry name" value="His_kinase"/>
    <property type="match status" value="1"/>
</dbReference>
<dbReference type="InterPro" id="IPR003018">
    <property type="entry name" value="GAF"/>
</dbReference>
<dbReference type="PANTHER" id="PTHR34220:SF7">
    <property type="entry name" value="SENSOR HISTIDINE KINASE YPDA"/>
    <property type="match status" value="1"/>
</dbReference>
<dbReference type="InterPro" id="IPR050640">
    <property type="entry name" value="Bact_2-comp_sensor_kinase"/>
</dbReference>
<dbReference type="Gene3D" id="1.10.1760.20">
    <property type="match status" value="1"/>
</dbReference>
<evidence type="ECO:0000313" key="16">
    <source>
        <dbReference type="EMBL" id="QUI23358.1"/>
    </source>
</evidence>
<dbReference type="Gene3D" id="3.30.565.10">
    <property type="entry name" value="Histidine kinase-like ATPase, C-terminal domain"/>
    <property type="match status" value="1"/>
</dbReference>
<keyword evidence="7 14" id="KW-0812">Transmembrane</keyword>
<dbReference type="SUPFAM" id="SSF55874">
    <property type="entry name" value="ATPase domain of HSP90 chaperone/DNA topoisomerase II/histidine kinase"/>
    <property type="match status" value="1"/>
</dbReference>
<keyword evidence="11 14" id="KW-1133">Transmembrane helix</keyword>
<evidence type="ECO:0000256" key="4">
    <source>
        <dbReference type="ARBA" id="ARBA00022475"/>
    </source>
</evidence>
<reference evidence="16" key="1">
    <citation type="submission" date="2020-07" db="EMBL/GenBank/DDBJ databases">
        <title>Vallitalea pronyensis genome.</title>
        <authorList>
            <person name="Postec A."/>
        </authorList>
    </citation>
    <scope>NUCLEOTIDE SEQUENCE</scope>
    <source>
        <strain evidence="16">FatNI3</strain>
    </source>
</reference>
<accession>A0A8J8ML85</accession>
<dbReference type="RefSeq" id="WP_212694040.1">
    <property type="nucleotide sequence ID" value="NZ_CP058649.1"/>
</dbReference>
<dbReference type="Pfam" id="PF02518">
    <property type="entry name" value="HATPase_c"/>
    <property type="match status" value="1"/>
</dbReference>
<protein>
    <recommendedName>
        <fullName evidence="3">histidine kinase</fullName>
        <ecNumber evidence="3">2.7.13.3</ecNumber>
    </recommendedName>
</protein>
<evidence type="ECO:0000256" key="3">
    <source>
        <dbReference type="ARBA" id="ARBA00012438"/>
    </source>
</evidence>
<proteinExistence type="predicted"/>
<evidence type="ECO:0000256" key="2">
    <source>
        <dbReference type="ARBA" id="ARBA00004651"/>
    </source>
</evidence>
<dbReference type="KEGG" id="vpy:HZI73_14135"/>
<dbReference type="InterPro" id="IPR036890">
    <property type="entry name" value="HATPase_C_sf"/>
</dbReference>
<dbReference type="GO" id="GO:0005886">
    <property type="term" value="C:plasma membrane"/>
    <property type="evidence" value="ECO:0007669"/>
    <property type="project" value="UniProtKB-SubCell"/>
</dbReference>
<evidence type="ECO:0000256" key="10">
    <source>
        <dbReference type="ARBA" id="ARBA00022840"/>
    </source>
</evidence>
<keyword evidence="5" id="KW-0597">Phosphoprotein</keyword>
<dbReference type="PANTHER" id="PTHR34220">
    <property type="entry name" value="SENSOR HISTIDINE KINASE YPDA"/>
    <property type="match status" value="1"/>
</dbReference>
<dbReference type="InterPro" id="IPR011620">
    <property type="entry name" value="Sig_transdc_His_kinase_LytS_TM"/>
</dbReference>
<evidence type="ECO:0000256" key="9">
    <source>
        <dbReference type="ARBA" id="ARBA00022777"/>
    </source>
</evidence>
<feature type="transmembrane region" description="Helical" evidence="14">
    <location>
        <begin position="111"/>
        <end position="129"/>
    </location>
</feature>
<feature type="transmembrane region" description="Helical" evidence="14">
    <location>
        <begin position="141"/>
        <end position="163"/>
    </location>
</feature>
<organism evidence="16 17">
    <name type="scientific">Vallitalea pronyensis</name>
    <dbReference type="NCBI Taxonomy" id="1348613"/>
    <lineage>
        <taxon>Bacteria</taxon>
        <taxon>Bacillati</taxon>
        <taxon>Bacillota</taxon>
        <taxon>Clostridia</taxon>
        <taxon>Lachnospirales</taxon>
        <taxon>Vallitaleaceae</taxon>
        <taxon>Vallitalea</taxon>
    </lineage>
</organism>
<evidence type="ECO:0000256" key="8">
    <source>
        <dbReference type="ARBA" id="ARBA00022741"/>
    </source>
</evidence>
<comment type="subcellular location">
    <subcellularLocation>
        <location evidence="2">Cell membrane</location>
        <topology evidence="2">Multi-pass membrane protein</topology>
    </subcellularLocation>
</comment>
<dbReference type="Gene3D" id="3.30.450.40">
    <property type="match status" value="1"/>
</dbReference>
<evidence type="ECO:0000256" key="1">
    <source>
        <dbReference type="ARBA" id="ARBA00000085"/>
    </source>
</evidence>
<feature type="domain" description="GAF" evidence="15">
    <location>
        <begin position="227"/>
        <end position="363"/>
    </location>
</feature>
<feature type="transmembrane region" description="Helical" evidence="14">
    <location>
        <begin position="78"/>
        <end position="99"/>
    </location>
</feature>
<dbReference type="GO" id="GO:0005524">
    <property type="term" value="F:ATP binding"/>
    <property type="evidence" value="ECO:0007669"/>
    <property type="project" value="UniProtKB-KW"/>
</dbReference>
<keyword evidence="6" id="KW-0808">Transferase</keyword>
<evidence type="ECO:0000256" key="14">
    <source>
        <dbReference type="SAM" id="Phobius"/>
    </source>
</evidence>
<keyword evidence="9 16" id="KW-0418">Kinase</keyword>
<keyword evidence="13 14" id="KW-0472">Membrane</keyword>
<dbReference type="Pfam" id="PF07694">
    <property type="entry name" value="5TM-5TMR_LYT"/>
    <property type="match status" value="1"/>
</dbReference>
<keyword evidence="12" id="KW-0902">Two-component regulatory system</keyword>
<keyword evidence="10" id="KW-0067">ATP-binding</keyword>
<dbReference type="InterPro" id="IPR010559">
    <property type="entry name" value="Sig_transdc_His_kin_internal"/>
</dbReference>
<dbReference type="SUPFAM" id="SSF55781">
    <property type="entry name" value="GAF domain-like"/>
    <property type="match status" value="1"/>
</dbReference>
<evidence type="ECO:0000256" key="6">
    <source>
        <dbReference type="ARBA" id="ARBA00022679"/>
    </source>
</evidence>
<dbReference type="Proteomes" id="UP000683246">
    <property type="component" value="Chromosome"/>
</dbReference>
<dbReference type="EMBL" id="CP058649">
    <property type="protein sequence ID" value="QUI23358.1"/>
    <property type="molecule type" value="Genomic_DNA"/>
</dbReference>
<feature type="transmembrane region" description="Helical" evidence="14">
    <location>
        <begin position="175"/>
        <end position="195"/>
    </location>
</feature>
<dbReference type="InterPro" id="IPR003594">
    <property type="entry name" value="HATPase_dom"/>
</dbReference>
<dbReference type="SMART" id="SM00065">
    <property type="entry name" value="GAF"/>
    <property type="match status" value="1"/>
</dbReference>
<evidence type="ECO:0000256" key="12">
    <source>
        <dbReference type="ARBA" id="ARBA00023012"/>
    </source>
</evidence>
<sequence>MSDNMLIELSQLLFNRLGIIVLFAFLITKLDIFKNYIVKEKLSISDQLFFSLLFGGIGIITTYWGIEVLGGIVNSRSIAIVVSGLIGGPMVGFGAGLVAGVHRMLIPDGQLTAIACGLSTIIGGIIGGLARNYIHDKNKKWLYGIITGVIAEIIQMSMILLIARPFTDALHIVKVIFLPMTIINSLGIGIFLALIQEIYNDRERAGAIQAQLALSIANKTLPFLRKGLHEDSANQTAKIIYDMAGMDAVAITDKEKILAHVGAANDHHKKGSFITTHLSQKAILDKKHMIALKKTQIECPDKTCPLKSAIVVPLMEKNNVIGTLKLYKTSSHDIRRTDIELAKGLAHLFSTQIELSKVDYQKNLLRKAELRRLQAQIRPHFLFNTLNTIVSFCRTDPNKARQLLLELSFFLRNSFQNAEDFITLEKEIAIIKSYLSIVKARYGEKINVHFDIQEKSCIQIPSLILQPIIENAIIHGILPKTGPGHVYVKIRHGDYVTFEIRDDGLGIEPDRLRRILTNPSTKSGIGITNVNERLKTTCNEQLHITSTKNMGTTVTFKIHKEMSYSC</sequence>
<dbReference type="AlphaFoldDB" id="A0A8J8ML85"/>
<evidence type="ECO:0000256" key="11">
    <source>
        <dbReference type="ARBA" id="ARBA00022989"/>
    </source>
</evidence>
<evidence type="ECO:0000256" key="5">
    <source>
        <dbReference type="ARBA" id="ARBA00022553"/>
    </source>
</evidence>
<gene>
    <name evidence="16" type="ORF">HZI73_14135</name>
</gene>
<dbReference type="InterPro" id="IPR029016">
    <property type="entry name" value="GAF-like_dom_sf"/>
</dbReference>
<evidence type="ECO:0000313" key="17">
    <source>
        <dbReference type="Proteomes" id="UP000683246"/>
    </source>
</evidence>
<feature type="transmembrane region" description="Helical" evidence="14">
    <location>
        <begin position="6"/>
        <end position="27"/>
    </location>
</feature>
<keyword evidence="17" id="KW-1185">Reference proteome</keyword>
<evidence type="ECO:0000256" key="13">
    <source>
        <dbReference type="ARBA" id="ARBA00023136"/>
    </source>
</evidence>